<sequence>MAHELAQVNTGRPAAPLTSPQLKDFGAGRFPPGGAVAGPGQADWLCRA</sequence>
<name>A0ABX0SQT2_9PSEU</name>
<dbReference type="EMBL" id="JAANOU010000001">
    <property type="protein sequence ID" value="NIH79331.1"/>
    <property type="molecule type" value="Genomic_DNA"/>
</dbReference>
<feature type="compositionally biased region" description="Low complexity" evidence="1">
    <location>
        <begin position="27"/>
        <end position="40"/>
    </location>
</feature>
<feature type="region of interest" description="Disordered" evidence="1">
    <location>
        <begin position="1"/>
        <end position="42"/>
    </location>
</feature>
<evidence type="ECO:0000313" key="2">
    <source>
        <dbReference type="EMBL" id="NIH79331.1"/>
    </source>
</evidence>
<gene>
    <name evidence="2" type="ORF">FHX46_001861</name>
</gene>
<dbReference type="RefSeq" id="WP_243871252.1">
    <property type="nucleotide sequence ID" value="NZ_JAANOU010000001.1"/>
</dbReference>
<keyword evidence="3" id="KW-1185">Reference proteome</keyword>
<dbReference type="Proteomes" id="UP000754495">
    <property type="component" value="Unassembled WGS sequence"/>
</dbReference>
<accession>A0ABX0SQT2</accession>
<proteinExistence type="predicted"/>
<organism evidence="2 3">
    <name type="scientific">Amycolatopsis viridis</name>
    <dbReference type="NCBI Taxonomy" id="185678"/>
    <lineage>
        <taxon>Bacteria</taxon>
        <taxon>Bacillati</taxon>
        <taxon>Actinomycetota</taxon>
        <taxon>Actinomycetes</taxon>
        <taxon>Pseudonocardiales</taxon>
        <taxon>Pseudonocardiaceae</taxon>
        <taxon>Amycolatopsis</taxon>
    </lineage>
</organism>
<evidence type="ECO:0000256" key="1">
    <source>
        <dbReference type="SAM" id="MobiDB-lite"/>
    </source>
</evidence>
<comment type="caution">
    <text evidence="2">The sequence shown here is derived from an EMBL/GenBank/DDBJ whole genome shotgun (WGS) entry which is preliminary data.</text>
</comment>
<reference evidence="2 3" key="1">
    <citation type="submission" date="2020-03" db="EMBL/GenBank/DDBJ databases">
        <title>Sequencing the genomes of 1000 actinobacteria strains.</title>
        <authorList>
            <person name="Klenk H.-P."/>
        </authorList>
    </citation>
    <scope>NUCLEOTIDE SEQUENCE [LARGE SCALE GENOMIC DNA]</scope>
    <source>
        <strain evidence="2 3">DSM 45668</strain>
    </source>
</reference>
<evidence type="ECO:0000313" key="3">
    <source>
        <dbReference type="Proteomes" id="UP000754495"/>
    </source>
</evidence>
<protein>
    <submittedName>
        <fullName evidence="2">Uncharacterized protein</fullName>
    </submittedName>
</protein>